<evidence type="ECO:0000259" key="2">
    <source>
        <dbReference type="PROSITE" id="PS50090"/>
    </source>
</evidence>
<feature type="region of interest" description="Disordered" evidence="1">
    <location>
        <begin position="274"/>
        <end position="303"/>
    </location>
</feature>
<organism evidence="4 5">
    <name type="scientific">Taphrina deformans (strain PYCC 5710 / ATCC 11124 / CBS 356.35 / IMI 108563 / JCM 9778 / NBRC 8474)</name>
    <name type="common">Peach leaf curl fungus</name>
    <name type="synonym">Lalaria deformans</name>
    <dbReference type="NCBI Taxonomy" id="1097556"/>
    <lineage>
        <taxon>Eukaryota</taxon>
        <taxon>Fungi</taxon>
        <taxon>Dikarya</taxon>
        <taxon>Ascomycota</taxon>
        <taxon>Taphrinomycotina</taxon>
        <taxon>Taphrinomycetes</taxon>
        <taxon>Taphrinales</taxon>
        <taxon>Taphrinaceae</taxon>
        <taxon>Taphrina</taxon>
    </lineage>
</organism>
<reference evidence="4 5" key="1">
    <citation type="journal article" date="2013" name="MBio">
        <title>Genome sequencing of the plant pathogen Taphrina deformans, the causal agent of peach leaf curl.</title>
        <authorList>
            <person name="Cisse O.H."/>
            <person name="Almeida J.M.G.C.F."/>
            <person name="Fonseca A."/>
            <person name="Kumar A.A."/>
            <person name="Salojaervi J."/>
            <person name="Overmyer K."/>
            <person name="Hauser P.M."/>
            <person name="Pagni M."/>
        </authorList>
    </citation>
    <scope>NUCLEOTIDE SEQUENCE [LARGE SCALE GENOMIC DNA]</scope>
    <source>
        <strain evidence="5">PYCC 5710 / ATCC 11124 / CBS 356.35 / IMI 108563 / JCM 9778 / NBRC 8474</strain>
    </source>
</reference>
<dbReference type="InterPro" id="IPR052523">
    <property type="entry name" value="Trichothecene_AcTrans"/>
</dbReference>
<dbReference type="InterPro" id="IPR009057">
    <property type="entry name" value="Homeodomain-like_sf"/>
</dbReference>
<sequence length="1353" mass="151753">MVADKSRWSFKQSAQLLSELIFIHRLEASPSDFPALAELLGRDEGVVRSRYIRLQKVLRAYGAWSSLETIGAREHMIDKQALLEEIAVILRPHKGHIWLLDYYYAAIRVTQSQFEKLCLMKWIPTFPLGLLQSLNETEEVETLITTEELMTDEKGLRIHMEAAIEQIRKYSGPIAAHDNVNMDQRREDTWLKVTKKMKEPNLSATCAYTQMQKIKLEFEKAGIWTWIKPILKKTIVKDIDTDLSTALISQKRLINKLNMGTNLTETSFAPAQLHTSTNMNSNNSKEVPRPFLSSGSDTEESDLDSSIEHAGHAAMPVTCLNAAQYTETNMRCHSLDLVPARSSVDRIQARLQTDTILPSSSAMTNFSHDDVTAMSTEHMPVETKVERPDGLNLIYKAVHSGTEDDPIILHEELFDQTSCVSEGSSSRYFADLHTTATPASVNNTASLSDSISSTRQIQLSLSAGDSGHSIENDTGQTLVAPIVKLPMETVEFELSTDQLEGISESHRTEEMRNSPTAGCDTEKELLADPSSSVQHTSAPILQAENQITEVFHSDITGLSHKPWSKQSIAVESMHEKESLVLGRLAFQAPCQASNDRLSQQTTTLQQQLLKCAVDMRISESHPELAQEQRQCERCGLLLRSTNPLKAEECVCTQCATIEDMATSTRQDNESLSSICEKNALDANTEVLNELEILRNEDKVGSPPMSTIDEPLSKQKPADMITPTRDAKLIEISSGPHRRYRSATAEHILKLDIGETILEDCDYHNKRFSEGAGSAREKGTIDEHVSMATELCSRPTSPQGTIEERALPEVNKRNHVDREEAPLSLETRTSSIVNKRKLPESQSVSNESIESQNKLPTRKRQRELSSSPLLEPNSSPTQHSQYQQHYDDFRSTRLYHCLMTNDLVETKEDRGKESRIVGSIEKRFLRFQKKSCEEQDRLHAIRLLLDGEIDMMDDSERDGILDGLTWLFDESGRGDGGTTPVYSRRTRRAAWTPSEEFSLYCAATFIGVRSASRWAQVAVEVRTRSEVSCLVHYGTYLPTIESIVARSSDRLEVFLTLALFFRVSDESDAYARLRRKFIDPQERKGVVVAVNRTPPVPWRESDACRLVQQCPFTFQDLTDSMVTIREARVSDIPTIVDIRVDAFQTPLARWINAGHPVNRLHAGIDLTRELIACPDDMHLVACDGAGKVLGFCDGTVQSSSSSSSSSSGEETSPHAWSLRRLEASLAAWETWLIALPTVLRGRRQRAETAEKVEVFSRALDSSRTSNTKSLDRFVYLKLLIVDPASQGQGVGARLLQHCQDLARRLDVPLYLESSQRGYPFYKKVGFSDFGDPCVISYEGRTLETLPTVLWRPQS</sequence>
<feature type="domain" description="N-acetyltransferase" evidence="3">
    <location>
        <begin position="1121"/>
        <end position="1342"/>
    </location>
</feature>
<feature type="compositionally biased region" description="Low complexity" evidence="1">
    <location>
        <begin position="863"/>
        <end position="875"/>
    </location>
</feature>
<evidence type="ECO:0000259" key="3">
    <source>
        <dbReference type="PROSITE" id="PS51186"/>
    </source>
</evidence>
<dbReference type="PROSITE" id="PS51186">
    <property type="entry name" value="GNAT"/>
    <property type="match status" value="1"/>
</dbReference>
<feature type="compositionally biased region" description="Basic and acidic residues" evidence="1">
    <location>
        <begin position="801"/>
        <end position="820"/>
    </location>
</feature>
<accession>R4XD90</accession>
<dbReference type="PROSITE" id="PS50090">
    <property type="entry name" value="MYB_LIKE"/>
    <property type="match status" value="1"/>
</dbReference>
<evidence type="ECO:0000256" key="1">
    <source>
        <dbReference type="SAM" id="MobiDB-lite"/>
    </source>
</evidence>
<keyword evidence="5" id="KW-1185">Reference proteome</keyword>
<feature type="compositionally biased region" description="Polar residues" evidence="1">
    <location>
        <begin position="839"/>
        <end position="854"/>
    </location>
</feature>
<dbReference type="SMART" id="SM00717">
    <property type="entry name" value="SANT"/>
    <property type="match status" value="1"/>
</dbReference>
<dbReference type="SUPFAM" id="SSF55729">
    <property type="entry name" value="Acyl-CoA N-acyltransferases (Nat)"/>
    <property type="match status" value="1"/>
</dbReference>
<name>R4XD90_TAPDE</name>
<dbReference type="CDD" id="cd04301">
    <property type="entry name" value="NAT_SF"/>
    <property type="match status" value="1"/>
</dbReference>
<feature type="region of interest" description="Disordered" evidence="1">
    <location>
        <begin position="698"/>
        <end position="717"/>
    </location>
</feature>
<dbReference type="Gene3D" id="3.40.630.30">
    <property type="match status" value="1"/>
</dbReference>
<dbReference type="PANTHER" id="PTHR42791:SF1">
    <property type="entry name" value="N-ACETYLTRANSFERASE DOMAIN-CONTAINING PROTEIN"/>
    <property type="match status" value="1"/>
</dbReference>
<feature type="domain" description="Myb-like" evidence="2">
    <location>
        <begin position="982"/>
        <end position="1036"/>
    </location>
</feature>
<protein>
    <submittedName>
        <fullName evidence="4">Uncharacterized protein</fullName>
    </submittedName>
</protein>
<dbReference type="SUPFAM" id="SSF46689">
    <property type="entry name" value="Homeodomain-like"/>
    <property type="match status" value="1"/>
</dbReference>
<dbReference type="OrthoDB" id="2115692at2759"/>
<proteinExistence type="predicted"/>
<dbReference type="Pfam" id="PF13673">
    <property type="entry name" value="Acetyltransf_10"/>
    <property type="match status" value="1"/>
</dbReference>
<dbReference type="InterPro" id="IPR001005">
    <property type="entry name" value="SANT/Myb"/>
</dbReference>
<gene>
    <name evidence="4" type="ORF">TAPDE_004082</name>
</gene>
<comment type="caution">
    <text evidence="4">The sequence shown here is derived from an EMBL/GenBank/DDBJ whole genome shotgun (WGS) entry which is preliminary data.</text>
</comment>
<evidence type="ECO:0000313" key="5">
    <source>
        <dbReference type="Proteomes" id="UP000013776"/>
    </source>
</evidence>
<dbReference type="CDD" id="cd00167">
    <property type="entry name" value="SANT"/>
    <property type="match status" value="1"/>
</dbReference>
<dbReference type="InterPro" id="IPR000182">
    <property type="entry name" value="GNAT_dom"/>
</dbReference>
<evidence type="ECO:0000313" key="4">
    <source>
        <dbReference type="EMBL" id="CCG83795.1"/>
    </source>
</evidence>
<dbReference type="GO" id="GO:0016747">
    <property type="term" value="F:acyltransferase activity, transferring groups other than amino-acyl groups"/>
    <property type="evidence" value="ECO:0007669"/>
    <property type="project" value="InterPro"/>
</dbReference>
<dbReference type="EMBL" id="CAHR02000178">
    <property type="protein sequence ID" value="CCG83795.1"/>
    <property type="molecule type" value="Genomic_DNA"/>
</dbReference>
<dbReference type="STRING" id="1097556.R4XD90"/>
<feature type="region of interest" description="Disordered" evidence="1">
    <location>
        <begin position="789"/>
        <end position="883"/>
    </location>
</feature>
<dbReference type="PANTHER" id="PTHR42791">
    <property type="entry name" value="GNAT FAMILY ACETYLTRANSFERASE"/>
    <property type="match status" value="1"/>
</dbReference>
<feature type="compositionally biased region" description="Polar residues" evidence="1">
    <location>
        <begin position="274"/>
        <end position="285"/>
    </location>
</feature>
<dbReference type="InterPro" id="IPR016181">
    <property type="entry name" value="Acyl_CoA_acyltransferase"/>
</dbReference>
<dbReference type="Proteomes" id="UP000013776">
    <property type="component" value="Unassembled WGS sequence"/>
</dbReference>